<proteinExistence type="predicted"/>
<protein>
    <submittedName>
        <fullName evidence="2">Glycosyl transferase, family 2</fullName>
    </submittedName>
</protein>
<evidence type="ECO:0000313" key="2">
    <source>
        <dbReference type="EMBL" id="ABO56209.1"/>
    </source>
</evidence>
<evidence type="ECO:0000313" key="3">
    <source>
        <dbReference type="Proteomes" id="UP000002287"/>
    </source>
</evidence>
<sequence>MNQLNQIGIGVVSNNDLLKSQFHRETSIAGAVAIPEKDAPHDADDVLPKVAILLCTYHGQHYLAEQLDSFAAQSHPNWEIWASDDGSEDDTHAILEAYQQKWPAGRLSIHFGPAEGFAANFLSLTCKASIKADYYAYSDQDDVWEAGKLERAVRWLETIPPNIPALYCGRTRLVDADNNEIGLSPLFSKPPSFANALMQNIGGGNTMVFNNAARALLREAGEDTPVITHDWWAYVVVTGCGGKVFYDSYPSLRYRQHDGNLVGMNATWAARFKRILMLWEGRFRNWNDSNIAGLRKLQHKLTPENRETLDRFAKAREMSLIPRLIHLKRSGIYRQTLFGNLGLIVAAIFGKI</sequence>
<dbReference type="PANTHER" id="PTHR43685">
    <property type="entry name" value="GLYCOSYLTRANSFERASE"/>
    <property type="match status" value="1"/>
</dbReference>
<dbReference type="CDD" id="cd04196">
    <property type="entry name" value="GT_2_like_d"/>
    <property type="match status" value="1"/>
</dbReference>
<reference evidence="3" key="1">
    <citation type="submission" date="2007-03" db="EMBL/GenBank/DDBJ databases">
        <title>Complete sequence of chromosome 1 of Burkholderia vietnamiensis G4.</title>
        <authorList>
            <consortium name="US DOE Joint Genome Institute"/>
            <person name="Copeland A."/>
            <person name="Lucas S."/>
            <person name="Lapidus A."/>
            <person name="Barry K."/>
            <person name="Detter J.C."/>
            <person name="Glavina del Rio T."/>
            <person name="Hammon N."/>
            <person name="Israni S."/>
            <person name="Dalin E."/>
            <person name="Tice H."/>
            <person name="Pitluck S."/>
            <person name="Chain P."/>
            <person name="Malfatti S."/>
            <person name="Shin M."/>
            <person name="Vergez L."/>
            <person name="Schmutz J."/>
            <person name="Larimer F."/>
            <person name="Land M."/>
            <person name="Hauser L."/>
            <person name="Kyrpides N."/>
            <person name="Tiedje J."/>
            <person name="Richardson P."/>
        </authorList>
    </citation>
    <scope>NUCLEOTIDE SEQUENCE [LARGE SCALE GENOMIC DNA]</scope>
    <source>
        <strain evidence="3">G4 / LMG 22486</strain>
    </source>
</reference>
<dbReference type="AlphaFoldDB" id="A4JIV6"/>
<organism evidence="2 3">
    <name type="scientific">Burkholderia vietnamiensis (strain G4 / LMG 22486)</name>
    <name type="common">Burkholderia cepacia (strain R1808)</name>
    <dbReference type="NCBI Taxonomy" id="269482"/>
    <lineage>
        <taxon>Bacteria</taxon>
        <taxon>Pseudomonadati</taxon>
        <taxon>Pseudomonadota</taxon>
        <taxon>Betaproteobacteria</taxon>
        <taxon>Burkholderiales</taxon>
        <taxon>Burkholderiaceae</taxon>
        <taxon>Burkholderia</taxon>
        <taxon>Burkholderia cepacia complex</taxon>
    </lineage>
</organism>
<dbReference type="SUPFAM" id="SSF53448">
    <property type="entry name" value="Nucleotide-diphospho-sugar transferases"/>
    <property type="match status" value="1"/>
</dbReference>
<accession>A4JIV6</accession>
<keyword evidence="2" id="KW-0808">Transferase</keyword>
<dbReference type="eggNOG" id="COG0463">
    <property type="taxonomic scope" value="Bacteria"/>
</dbReference>
<dbReference type="PANTHER" id="PTHR43685:SF2">
    <property type="entry name" value="GLYCOSYLTRANSFERASE 2-LIKE DOMAIN-CONTAINING PROTEIN"/>
    <property type="match status" value="1"/>
</dbReference>
<dbReference type="KEGG" id="bvi:Bcep1808_3219"/>
<dbReference type="Proteomes" id="UP000002287">
    <property type="component" value="Chromosome 1"/>
</dbReference>
<dbReference type="InterPro" id="IPR029044">
    <property type="entry name" value="Nucleotide-diphossugar_trans"/>
</dbReference>
<dbReference type="Gene3D" id="3.90.550.10">
    <property type="entry name" value="Spore Coat Polysaccharide Biosynthesis Protein SpsA, Chain A"/>
    <property type="match status" value="1"/>
</dbReference>
<dbReference type="GO" id="GO:0016740">
    <property type="term" value="F:transferase activity"/>
    <property type="evidence" value="ECO:0007669"/>
    <property type="project" value="UniProtKB-KW"/>
</dbReference>
<feature type="domain" description="Glycosyltransferase 2-like" evidence="1">
    <location>
        <begin position="52"/>
        <end position="219"/>
    </location>
</feature>
<dbReference type="EMBL" id="CP000614">
    <property type="protein sequence ID" value="ABO56209.1"/>
    <property type="molecule type" value="Genomic_DNA"/>
</dbReference>
<dbReference type="InterPro" id="IPR050834">
    <property type="entry name" value="Glycosyltransf_2"/>
</dbReference>
<dbReference type="HOGENOM" id="CLU_025996_2_1_4"/>
<dbReference type="CAZy" id="GT2">
    <property type="family name" value="Glycosyltransferase Family 2"/>
</dbReference>
<evidence type="ECO:0000259" key="1">
    <source>
        <dbReference type="Pfam" id="PF00535"/>
    </source>
</evidence>
<gene>
    <name evidence="2" type="ordered locus">Bcep1808_3219</name>
</gene>
<dbReference type="InterPro" id="IPR001173">
    <property type="entry name" value="Glyco_trans_2-like"/>
</dbReference>
<name>A4JIV6_BURVG</name>
<dbReference type="Pfam" id="PF00535">
    <property type="entry name" value="Glycos_transf_2"/>
    <property type="match status" value="1"/>
</dbReference>